<feature type="transmembrane region" description="Helical" evidence="1">
    <location>
        <begin position="156"/>
        <end position="174"/>
    </location>
</feature>
<feature type="transmembrane region" description="Helical" evidence="1">
    <location>
        <begin position="29"/>
        <end position="47"/>
    </location>
</feature>
<accession>A0A6C0I1U6</accession>
<feature type="transmembrane region" description="Helical" evidence="1">
    <location>
        <begin position="181"/>
        <end position="198"/>
    </location>
</feature>
<dbReference type="EMBL" id="MN740076">
    <property type="protein sequence ID" value="QHT86752.1"/>
    <property type="molecule type" value="Genomic_DNA"/>
</dbReference>
<feature type="transmembrane region" description="Helical" evidence="1">
    <location>
        <begin position="213"/>
        <end position="230"/>
    </location>
</feature>
<keyword evidence="1" id="KW-0472">Membrane</keyword>
<feature type="transmembrane region" description="Helical" evidence="1">
    <location>
        <begin position="129"/>
        <end position="150"/>
    </location>
</feature>
<dbReference type="InterPro" id="IPR001640">
    <property type="entry name" value="Lgt"/>
</dbReference>
<dbReference type="AlphaFoldDB" id="A0A6C0I1U6"/>
<keyword evidence="1" id="KW-1133">Transmembrane helix</keyword>
<organism evidence="2">
    <name type="scientific">viral metagenome</name>
    <dbReference type="NCBI Taxonomy" id="1070528"/>
    <lineage>
        <taxon>unclassified sequences</taxon>
        <taxon>metagenomes</taxon>
        <taxon>organismal metagenomes</taxon>
    </lineage>
</organism>
<feature type="transmembrane region" description="Helical" evidence="1">
    <location>
        <begin position="5"/>
        <end position="23"/>
    </location>
</feature>
<evidence type="ECO:0000313" key="2">
    <source>
        <dbReference type="EMBL" id="QHT86752.1"/>
    </source>
</evidence>
<name>A0A6C0I1U6_9ZZZZ</name>
<proteinExistence type="predicted"/>
<feature type="transmembrane region" description="Helical" evidence="1">
    <location>
        <begin position="54"/>
        <end position="72"/>
    </location>
</feature>
<evidence type="ECO:0008006" key="3">
    <source>
        <dbReference type="Google" id="ProtNLM"/>
    </source>
</evidence>
<dbReference type="Pfam" id="PF01790">
    <property type="entry name" value="LGT"/>
    <property type="match status" value="1"/>
</dbReference>
<sequence>MKITLYGIITAFSLIIGVSFVNNLLLKDYFILFTIFLISIYTQHIWCKDCSSSYSLASHLTVMPILILVFFNCSNIHMIIFAFSIACAIGRIGCFFAGCCTGKVTNSSIFEINYTKDYVINKQTNKTNVYVYPTIFIEIISQFIIAYLVYYHKFGVILYGILNAILLIFTSFWRHKKRMNNNIYLPVISLFLFSYMVYKKNCYKNLQIYPKFVIKPTSVIFGIILGLIVSNDIQI</sequence>
<protein>
    <recommendedName>
        <fullName evidence="3">Prolipoprotein diacylglyceryl transferase</fullName>
    </recommendedName>
</protein>
<evidence type="ECO:0000256" key="1">
    <source>
        <dbReference type="SAM" id="Phobius"/>
    </source>
</evidence>
<keyword evidence="1" id="KW-0812">Transmembrane</keyword>
<dbReference type="GO" id="GO:0042158">
    <property type="term" value="P:lipoprotein biosynthetic process"/>
    <property type="evidence" value="ECO:0007669"/>
    <property type="project" value="InterPro"/>
</dbReference>
<reference evidence="2" key="1">
    <citation type="journal article" date="2020" name="Nature">
        <title>Giant virus diversity and host interactions through global metagenomics.</title>
        <authorList>
            <person name="Schulz F."/>
            <person name="Roux S."/>
            <person name="Paez-Espino D."/>
            <person name="Jungbluth S."/>
            <person name="Walsh D.A."/>
            <person name="Denef V.J."/>
            <person name="McMahon K.D."/>
            <person name="Konstantinidis K.T."/>
            <person name="Eloe-Fadrosh E.A."/>
            <person name="Kyrpides N.C."/>
            <person name="Woyke T."/>
        </authorList>
    </citation>
    <scope>NUCLEOTIDE SEQUENCE</scope>
    <source>
        <strain evidence="2">GVMAG-M-3300023184-18</strain>
    </source>
</reference>
<dbReference type="GO" id="GO:0008961">
    <property type="term" value="F:phosphatidylglycerol-prolipoprotein diacylglyceryl transferase activity"/>
    <property type="evidence" value="ECO:0007669"/>
    <property type="project" value="InterPro"/>
</dbReference>
<dbReference type="GO" id="GO:0005886">
    <property type="term" value="C:plasma membrane"/>
    <property type="evidence" value="ECO:0007669"/>
    <property type="project" value="InterPro"/>
</dbReference>